<evidence type="ECO:0000313" key="2">
    <source>
        <dbReference type="EMBL" id="ROH91079.1"/>
    </source>
</evidence>
<dbReference type="EMBL" id="RJVO01000003">
    <property type="protein sequence ID" value="ROH91079.1"/>
    <property type="molecule type" value="Genomic_DNA"/>
</dbReference>
<organism evidence="2 3">
    <name type="scientific">Stagnimonas aquatica</name>
    <dbReference type="NCBI Taxonomy" id="2689987"/>
    <lineage>
        <taxon>Bacteria</taxon>
        <taxon>Pseudomonadati</taxon>
        <taxon>Pseudomonadota</taxon>
        <taxon>Gammaproteobacteria</taxon>
        <taxon>Nevskiales</taxon>
        <taxon>Nevskiaceae</taxon>
        <taxon>Stagnimonas</taxon>
    </lineage>
</organism>
<keyword evidence="3" id="KW-1185">Reference proteome</keyword>
<reference evidence="2 3" key="1">
    <citation type="submission" date="2018-10" db="EMBL/GenBank/DDBJ databases">
        <authorList>
            <person name="Chen W.-M."/>
        </authorList>
    </citation>
    <scope>NUCLEOTIDE SEQUENCE [LARGE SCALE GENOMIC DNA]</scope>
    <source>
        <strain evidence="2 3">THS-13</strain>
    </source>
</reference>
<evidence type="ECO:0000256" key="1">
    <source>
        <dbReference type="SAM" id="SignalP"/>
    </source>
</evidence>
<dbReference type="InParanoid" id="A0A3N0VEA0"/>
<gene>
    <name evidence="2" type="ORF">ED208_08935</name>
</gene>
<dbReference type="RefSeq" id="WP_123211534.1">
    <property type="nucleotide sequence ID" value="NZ_RJVO01000003.1"/>
</dbReference>
<evidence type="ECO:0000313" key="3">
    <source>
        <dbReference type="Proteomes" id="UP000282106"/>
    </source>
</evidence>
<dbReference type="Proteomes" id="UP000282106">
    <property type="component" value="Unassembled WGS sequence"/>
</dbReference>
<comment type="caution">
    <text evidence="2">The sequence shown here is derived from an EMBL/GenBank/DDBJ whole genome shotgun (WGS) entry which is preliminary data.</text>
</comment>
<dbReference type="PROSITE" id="PS51257">
    <property type="entry name" value="PROKAR_LIPOPROTEIN"/>
    <property type="match status" value="1"/>
</dbReference>
<dbReference type="AlphaFoldDB" id="A0A3N0VEA0"/>
<keyword evidence="1" id="KW-0732">Signal</keyword>
<sequence length="92" mass="9722">MTKLPFRSQALRPLCLAATAACLLGACGGTPEKGEAAPCKIDCQSQEDGYQWAQRASLLDAKACNGYPAEFVAGCKQAVTDARLSLNPREGF</sequence>
<evidence type="ECO:0008006" key="4">
    <source>
        <dbReference type="Google" id="ProtNLM"/>
    </source>
</evidence>
<proteinExistence type="predicted"/>
<accession>A0A3N0VEA0</accession>
<name>A0A3N0VEA0_9GAMM</name>
<feature type="chain" id="PRO_5018249337" description="Lipoprotein" evidence="1">
    <location>
        <begin position="21"/>
        <end position="92"/>
    </location>
</feature>
<feature type="signal peptide" evidence="1">
    <location>
        <begin position="1"/>
        <end position="20"/>
    </location>
</feature>
<protein>
    <recommendedName>
        <fullName evidence="4">Lipoprotein</fullName>
    </recommendedName>
</protein>